<dbReference type="Proteomes" id="UP000646548">
    <property type="component" value="Unassembled WGS sequence"/>
</dbReference>
<reference evidence="1" key="1">
    <citation type="journal article" name="BMC Genomics">
        <title>Long-read sequencing and de novo genome assembly of marine medaka (Oryzias melastigma).</title>
        <authorList>
            <person name="Liang P."/>
            <person name="Saqib H.S.A."/>
            <person name="Ni X."/>
            <person name="Shen Y."/>
        </authorList>
    </citation>
    <scope>NUCLEOTIDE SEQUENCE</scope>
    <source>
        <strain evidence="1">Bigg-433</strain>
    </source>
</reference>
<dbReference type="EMBL" id="WKFB01000151">
    <property type="protein sequence ID" value="KAF6733774.1"/>
    <property type="molecule type" value="Genomic_DNA"/>
</dbReference>
<organism evidence="1 2">
    <name type="scientific">Oryzias melastigma</name>
    <name type="common">Marine medaka</name>
    <dbReference type="NCBI Taxonomy" id="30732"/>
    <lineage>
        <taxon>Eukaryota</taxon>
        <taxon>Metazoa</taxon>
        <taxon>Chordata</taxon>
        <taxon>Craniata</taxon>
        <taxon>Vertebrata</taxon>
        <taxon>Euteleostomi</taxon>
        <taxon>Actinopterygii</taxon>
        <taxon>Neopterygii</taxon>
        <taxon>Teleostei</taxon>
        <taxon>Neoteleostei</taxon>
        <taxon>Acanthomorphata</taxon>
        <taxon>Ovalentaria</taxon>
        <taxon>Atherinomorphae</taxon>
        <taxon>Beloniformes</taxon>
        <taxon>Adrianichthyidae</taxon>
        <taxon>Oryziinae</taxon>
        <taxon>Oryzias</taxon>
    </lineage>
</organism>
<sequence>MLGLNVLAVTTKEQVLSGVSAVQLSAAVTSLTPPSSPELGRHLIKPAQTLTANADGTLTLKLVAKKVLFSLESLCYSVVQKL</sequence>
<dbReference type="AlphaFoldDB" id="A0A834CRY1"/>
<evidence type="ECO:0000313" key="2">
    <source>
        <dbReference type="Proteomes" id="UP000646548"/>
    </source>
</evidence>
<gene>
    <name evidence="1" type="ORF">FQA47_023147</name>
</gene>
<proteinExistence type="predicted"/>
<evidence type="ECO:0000313" key="1">
    <source>
        <dbReference type="EMBL" id="KAF6733774.1"/>
    </source>
</evidence>
<accession>A0A834CRY1</accession>
<comment type="caution">
    <text evidence="1">The sequence shown here is derived from an EMBL/GenBank/DDBJ whole genome shotgun (WGS) entry which is preliminary data.</text>
</comment>
<name>A0A834CRY1_ORYME</name>
<protein>
    <submittedName>
        <fullName evidence="1">Krueppel-like factor 7</fullName>
    </submittedName>
</protein>